<dbReference type="GO" id="GO:0071949">
    <property type="term" value="F:FAD binding"/>
    <property type="evidence" value="ECO:0007669"/>
    <property type="project" value="InterPro"/>
</dbReference>
<dbReference type="InterPro" id="IPR036318">
    <property type="entry name" value="FAD-bd_PCMH-like_sf"/>
</dbReference>
<dbReference type="Pfam" id="PF00941">
    <property type="entry name" value="FAD_binding_5"/>
    <property type="match status" value="1"/>
</dbReference>
<keyword evidence="2" id="KW-0274">FAD</keyword>
<evidence type="ECO:0000256" key="2">
    <source>
        <dbReference type="ARBA" id="ARBA00022827"/>
    </source>
</evidence>
<keyword evidence="1" id="KW-0285">Flavoprotein</keyword>
<evidence type="ECO:0000259" key="4">
    <source>
        <dbReference type="PROSITE" id="PS51387"/>
    </source>
</evidence>
<proteinExistence type="predicted"/>
<name>A0A2W7IP62_9PROT</name>
<dbReference type="Gene3D" id="3.30.465.10">
    <property type="match status" value="1"/>
</dbReference>
<dbReference type="InterPro" id="IPR016169">
    <property type="entry name" value="FAD-bd_PCMH_sub2"/>
</dbReference>
<keyword evidence="6" id="KW-1185">Reference proteome</keyword>
<dbReference type="PROSITE" id="PS51387">
    <property type="entry name" value="FAD_PCMH"/>
    <property type="match status" value="1"/>
</dbReference>
<dbReference type="Pfam" id="PF03450">
    <property type="entry name" value="CO_deh_flav_C"/>
    <property type="match status" value="1"/>
</dbReference>
<dbReference type="GO" id="GO:0016491">
    <property type="term" value="F:oxidoreductase activity"/>
    <property type="evidence" value="ECO:0007669"/>
    <property type="project" value="UniProtKB-KW"/>
</dbReference>
<protein>
    <submittedName>
        <fullName evidence="5">CO/xanthine dehydrogenase FAD-binding subunit</fullName>
    </submittedName>
</protein>
<dbReference type="Gene3D" id="3.30.390.50">
    <property type="entry name" value="CO dehydrogenase flavoprotein, C-terminal domain"/>
    <property type="match status" value="1"/>
</dbReference>
<dbReference type="SMART" id="SM01092">
    <property type="entry name" value="CO_deh_flav_C"/>
    <property type="match status" value="1"/>
</dbReference>
<evidence type="ECO:0000313" key="6">
    <source>
        <dbReference type="Proteomes" id="UP000249688"/>
    </source>
</evidence>
<gene>
    <name evidence="5" type="ORF">C8P66_12473</name>
</gene>
<dbReference type="Gene3D" id="3.30.43.10">
    <property type="entry name" value="Uridine Diphospho-n-acetylenolpyruvylglucosamine Reductase, domain 2"/>
    <property type="match status" value="1"/>
</dbReference>
<dbReference type="InterPro" id="IPR051312">
    <property type="entry name" value="Diverse_Substr_Oxidored"/>
</dbReference>
<dbReference type="Proteomes" id="UP000249688">
    <property type="component" value="Unassembled WGS sequence"/>
</dbReference>
<dbReference type="InterPro" id="IPR016167">
    <property type="entry name" value="FAD-bd_PCMH_sub1"/>
</dbReference>
<reference evidence="5 6" key="1">
    <citation type="submission" date="2018-06" db="EMBL/GenBank/DDBJ databases">
        <title>Genomic Encyclopedia of Archaeal and Bacterial Type Strains, Phase II (KMG-II): from individual species to whole genera.</title>
        <authorList>
            <person name="Goeker M."/>
        </authorList>
    </citation>
    <scope>NUCLEOTIDE SEQUENCE [LARGE SCALE GENOMIC DNA]</scope>
    <source>
        <strain evidence="5 6">DSM 24525</strain>
    </source>
</reference>
<organism evidence="5 6">
    <name type="scientific">Humitalea rosea</name>
    <dbReference type="NCBI Taxonomy" id="990373"/>
    <lineage>
        <taxon>Bacteria</taxon>
        <taxon>Pseudomonadati</taxon>
        <taxon>Pseudomonadota</taxon>
        <taxon>Alphaproteobacteria</taxon>
        <taxon>Acetobacterales</taxon>
        <taxon>Roseomonadaceae</taxon>
        <taxon>Humitalea</taxon>
    </lineage>
</organism>
<evidence type="ECO:0000256" key="1">
    <source>
        <dbReference type="ARBA" id="ARBA00022630"/>
    </source>
</evidence>
<evidence type="ECO:0000313" key="5">
    <source>
        <dbReference type="EMBL" id="PZW40433.1"/>
    </source>
</evidence>
<sequence length="313" mass="32433">MAASLAAAAAGVKAALGAAVGRGLDSTKMRTSPVQPRWHRPTSLEEALRLRAGDPALRVLAGATDLLPAVAGAEAWGRAHPRDWLDISAIPELRGIGWEQDRLRIGATTSWASLRDAALPPWWDAMRAAAARVGGPQVQARGTIGGNLCNASPAADGVPPLLVMDALVECASRGGRRELPLGAFLRGNRATALADDEIMTAILLPRPAAAARSVFLKLGARRHLVISIVMVAAMIEAVDGIIRAAGLAVGACSAVAQRLPGLEAALTGQRLVDAPEIMQSAHLSGLSPIDDIRADAAYRATAALTLLRRAVAA</sequence>
<dbReference type="InterPro" id="IPR002346">
    <property type="entry name" value="Mopterin_DH_FAD-bd"/>
</dbReference>
<accession>A0A2W7IP62</accession>
<dbReference type="InterPro" id="IPR005107">
    <property type="entry name" value="CO_DH_flav_C"/>
</dbReference>
<dbReference type="SUPFAM" id="SSF56176">
    <property type="entry name" value="FAD-binding/transporter-associated domain-like"/>
    <property type="match status" value="1"/>
</dbReference>
<dbReference type="SUPFAM" id="SSF55447">
    <property type="entry name" value="CO dehydrogenase flavoprotein C-terminal domain-like"/>
    <property type="match status" value="1"/>
</dbReference>
<dbReference type="InterPro" id="IPR036683">
    <property type="entry name" value="CO_DH_flav_C_dom_sf"/>
</dbReference>
<dbReference type="AlphaFoldDB" id="A0A2W7IP62"/>
<feature type="domain" description="FAD-binding PCMH-type" evidence="4">
    <location>
        <begin position="31"/>
        <end position="209"/>
    </location>
</feature>
<dbReference type="InterPro" id="IPR016166">
    <property type="entry name" value="FAD-bd_PCMH"/>
</dbReference>
<keyword evidence="3" id="KW-0560">Oxidoreductase</keyword>
<dbReference type="PANTHER" id="PTHR42659:SF2">
    <property type="entry name" value="XANTHINE DEHYDROGENASE SUBUNIT C-RELATED"/>
    <property type="match status" value="1"/>
</dbReference>
<dbReference type="EMBL" id="QKYU01000024">
    <property type="protein sequence ID" value="PZW40433.1"/>
    <property type="molecule type" value="Genomic_DNA"/>
</dbReference>
<comment type="caution">
    <text evidence="5">The sequence shown here is derived from an EMBL/GenBank/DDBJ whole genome shotgun (WGS) entry which is preliminary data.</text>
</comment>
<dbReference type="PANTHER" id="PTHR42659">
    <property type="entry name" value="XANTHINE DEHYDROGENASE SUBUNIT C-RELATED"/>
    <property type="match status" value="1"/>
</dbReference>
<evidence type="ECO:0000256" key="3">
    <source>
        <dbReference type="ARBA" id="ARBA00023002"/>
    </source>
</evidence>